<dbReference type="InterPro" id="IPR024341">
    <property type="entry name" value="DUF2631"/>
</dbReference>
<feature type="transmembrane region" description="Helical" evidence="1">
    <location>
        <begin position="35"/>
        <end position="53"/>
    </location>
</feature>
<protein>
    <submittedName>
        <fullName evidence="2">Uncharacterized protein DUF2631</fullName>
    </submittedName>
</protein>
<feature type="transmembrane region" description="Helical" evidence="1">
    <location>
        <begin position="59"/>
        <end position="77"/>
    </location>
</feature>
<dbReference type="EMBL" id="SGWQ01000008">
    <property type="protein sequence ID" value="RZS34708.1"/>
    <property type="molecule type" value="Genomic_DNA"/>
</dbReference>
<keyword evidence="3" id="KW-1185">Reference proteome</keyword>
<comment type="caution">
    <text evidence="2">The sequence shown here is derived from an EMBL/GenBank/DDBJ whole genome shotgun (WGS) entry which is preliminary data.</text>
</comment>
<proteinExistence type="predicted"/>
<evidence type="ECO:0000313" key="3">
    <source>
        <dbReference type="Proteomes" id="UP000294257"/>
    </source>
</evidence>
<sequence>MARSKEKSPAFVVDPQDEPSAEWGWHGTFPRATRVAGWITAIVCFLFLIGNHRGNVENLWLIFTGAGLIVLLIIDQVRRRTSWRR</sequence>
<name>A0A4Q7KIG2_9PSEU</name>
<gene>
    <name evidence="2" type="ORF">EV193_10856</name>
</gene>
<keyword evidence="1" id="KW-1133">Transmembrane helix</keyword>
<dbReference type="Pfam" id="PF10939">
    <property type="entry name" value="DUF2631"/>
    <property type="match status" value="1"/>
</dbReference>
<evidence type="ECO:0000256" key="1">
    <source>
        <dbReference type="SAM" id="Phobius"/>
    </source>
</evidence>
<dbReference type="RefSeq" id="WP_130346169.1">
    <property type="nucleotide sequence ID" value="NZ_SGWQ01000008.1"/>
</dbReference>
<dbReference type="Proteomes" id="UP000294257">
    <property type="component" value="Unassembled WGS sequence"/>
</dbReference>
<reference evidence="2 3" key="1">
    <citation type="submission" date="2019-02" db="EMBL/GenBank/DDBJ databases">
        <title>Genomic Encyclopedia of Type Strains, Phase IV (KMG-IV): sequencing the most valuable type-strain genomes for metagenomic binning, comparative biology and taxonomic classification.</title>
        <authorList>
            <person name="Goeker M."/>
        </authorList>
    </citation>
    <scope>NUCLEOTIDE SEQUENCE [LARGE SCALE GENOMIC DNA]</scope>
    <source>
        <strain evidence="2 3">DSM 101727</strain>
    </source>
</reference>
<dbReference type="AlphaFoldDB" id="A0A4Q7KIG2"/>
<evidence type="ECO:0000313" key="2">
    <source>
        <dbReference type="EMBL" id="RZS34708.1"/>
    </source>
</evidence>
<dbReference type="OrthoDB" id="3401220at2"/>
<keyword evidence="1" id="KW-0812">Transmembrane</keyword>
<accession>A0A4Q7KIG2</accession>
<organism evidence="2 3">
    <name type="scientific">Herbihabitans rhizosphaerae</name>
    <dbReference type="NCBI Taxonomy" id="1872711"/>
    <lineage>
        <taxon>Bacteria</taxon>
        <taxon>Bacillati</taxon>
        <taxon>Actinomycetota</taxon>
        <taxon>Actinomycetes</taxon>
        <taxon>Pseudonocardiales</taxon>
        <taxon>Pseudonocardiaceae</taxon>
        <taxon>Herbihabitans</taxon>
    </lineage>
</organism>
<keyword evidence="1" id="KW-0472">Membrane</keyword>